<dbReference type="Proteomes" id="UP000649617">
    <property type="component" value="Unassembled WGS sequence"/>
</dbReference>
<name>A0A812M5A3_SYMPI</name>
<comment type="caution">
    <text evidence="1">The sequence shown here is derived from an EMBL/GenBank/DDBJ whole genome shotgun (WGS) entry which is preliminary data.</text>
</comment>
<evidence type="ECO:0000313" key="2">
    <source>
        <dbReference type="Proteomes" id="UP000649617"/>
    </source>
</evidence>
<feature type="non-terminal residue" evidence="1">
    <location>
        <position position="387"/>
    </location>
</feature>
<sequence length="387" mass="41356">MPTKGNGYFAQDVDLNASRMEMIRPFLSKVKGMDTNMTILSVGSQTWIETGGNHALCRQLPMFGPQGFHDMFGWAAIPSVSEYAGQHSVAGRSCTLWRFTRGGGSVNQSLCADGNIPVELNISTRNTSSAAAIKEMHATYQFGPLSMQVDPSLLEKPAICDHVAPPCGNGVGAEPVTLDAYVFHPGLSAIDYSIEDQNVADLLGDALFICFDLLQHQKTFADHNYSLISRYSLHVSPAFGQYGACNGYPDTEPKGPICVGGDLRLAGKEAPFFAGDGESRCTGTSPLGFWYSLPKGGHCAPGEVPSKTAGESGCTWSIIKREKTINQTCLVHDHQFLAKCKTDFAEQKFEKSAAALLAAFESEDFAHGGCPDIGGPHSSGGAMSVIV</sequence>
<gene>
    <name evidence="1" type="ORF">SPIL2461_LOCUS5339</name>
</gene>
<reference evidence="1" key="1">
    <citation type="submission" date="2021-02" db="EMBL/GenBank/DDBJ databases">
        <authorList>
            <person name="Dougan E. K."/>
            <person name="Rhodes N."/>
            <person name="Thang M."/>
            <person name="Chan C."/>
        </authorList>
    </citation>
    <scope>NUCLEOTIDE SEQUENCE</scope>
</reference>
<keyword evidence="2" id="KW-1185">Reference proteome</keyword>
<accession>A0A812M5A3</accession>
<proteinExistence type="predicted"/>
<dbReference type="AlphaFoldDB" id="A0A812M5A3"/>
<organism evidence="1 2">
    <name type="scientific">Symbiodinium pilosum</name>
    <name type="common">Dinoflagellate</name>
    <dbReference type="NCBI Taxonomy" id="2952"/>
    <lineage>
        <taxon>Eukaryota</taxon>
        <taxon>Sar</taxon>
        <taxon>Alveolata</taxon>
        <taxon>Dinophyceae</taxon>
        <taxon>Suessiales</taxon>
        <taxon>Symbiodiniaceae</taxon>
        <taxon>Symbiodinium</taxon>
    </lineage>
</organism>
<evidence type="ECO:0000313" key="1">
    <source>
        <dbReference type="EMBL" id="CAE7258496.1"/>
    </source>
</evidence>
<dbReference type="EMBL" id="CAJNIZ010007506">
    <property type="protein sequence ID" value="CAE7258496.1"/>
    <property type="molecule type" value="Genomic_DNA"/>
</dbReference>
<protein>
    <submittedName>
        <fullName evidence="1">Uncharacterized protein</fullName>
    </submittedName>
</protein>
<dbReference type="OrthoDB" id="423858at2759"/>